<accession>A0A2Z7B166</accession>
<evidence type="ECO:0000313" key="3">
    <source>
        <dbReference type="Proteomes" id="UP000250235"/>
    </source>
</evidence>
<dbReference type="Proteomes" id="UP000250235">
    <property type="component" value="Unassembled WGS sequence"/>
</dbReference>
<organism evidence="2 3">
    <name type="scientific">Dorcoceras hygrometricum</name>
    <dbReference type="NCBI Taxonomy" id="472368"/>
    <lineage>
        <taxon>Eukaryota</taxon>
        <taxon>Viridiplantae</taxon>
        <taxon>Streptophyta</taxon>
        <taxon>Embryophyta</taxon>
        <taxon>Tracheophyta</taxon>
        <taxon>Spermatophyta</taxon>
        <taxon>Magnoliopsida</taxon>
        <taxon>eudicotyledons</taxon>
        <taxon>Gunneridae</taxon>
        <taxon>Pentapetalae</taxon>
        <taxon>asterids</taxon>
        <taxon>lamiids</taxon>
        <taxon>Lamiales</taxon>
        <taxon>Gesneriaceae</taxon>
        <taxon>Didymocarpoideae</taxon>
        <taxon>Trichosporeae</taxon>
        <taxon>Loxocarpinae</taxon>
        <taxon>Dorcoceras</taxon>
    </lineage>
</organism>
<keyword evidence="3" id="KW-1185">Reference proteome</keyword>
<dbReference type="EMBL" id="KV010201">
    <property type="protein sequence ID" value="KZV28022.1"/>
    <property type="molecule type" value="Genomic_DNA"/>
</dbReference>
<gene>
    <name evidence="2" type="ORF">F511_16996</name>
</gene>
<name>A0A2Z7B166_9LAMI</name>
<sequence>MVTKTFPTLKILTVKTVGTYVDKRKTITVEEVTDESPVEKVVKKATTKRRPAPAAEPSAKRKRTTVQRADPTETNLEIVPVVQDPESISVIPTASPSVRRCQAPKTKLVLQESDEEEIVEQGTDKKRTVVEKPIVEETVEEIVAKVIAETIEIEMEEMEIVETAVEEIAAQQIVVVATVETDLEEPVVMKTAGMEAVETESRIGVSSITNDDVVLSYKMLSNEEGPLVEKDKETEKKATDKGKIVAEAIDFEDTEPLRKVLEITETSMSDEESMSIDDILRLPEDMMLPSVTAEEPTKIKVEEFLLGKDEEKRVLEAEKKALAIKLANTRARADGEIRSICSDVERLKGEAEDAWNLGKERFLKSLEFETLCSDKASVFFECEFKGFLAQFRANGYFEEEDPASFLDVVQSLENMPEER</sequence>
<reference evidence="2 3" key="1">
    <citation type="journal article" date="2015" name="Proc. Natl. Acad. Sci. U.S.A.">
        <title>The resurrection genome of Boea hygrometrica: A blueprint for survival of dehydration.</title>
        <authorList>
            <person name="Xiao L."/>
            <person name="Yang G."/>
            <person name="Zhang L."/>
            <person name="Yang X."/>
            <person name="Zhao S."/>
            <person name="Ji Z."/>
            <person name="Zhou Q."/>
            <person name="Hu M."/>
            <person name="Wang Y."/>
            <person name="Chen M."/>
            <person name="Xu Y."/>
            <person name="Jin H."/>
            <person name="Xiao X."/>
            <person name="Hu G."/>
            <person name="Bao F."/>
            <person name="Hu Y."/>
            <person name="Wan P."/>
            <person name="Li L."/>
            <person name="Deng X."/>
            <person name="Kuang T."/>
            <person name="Xiang C."/>
            <person name="Zhu J.K."/>
            <person name="Oliver M.J."/>
            <person name="He Y."/>
        </authorList>
    </citation>
    <scope>NUCLEOTIDE SEQUENCE [LARGE SCALE GENOMIC DNA]</scope>
    <source>
        <strain evidence="3">cv. XS01</strain>
    </source>
</reference>
<dbReference type="AlphaFoldDB" id="A0A2Z7B166"/>
<proteinExistence type="predicted"/>
<protein>
    <submittedName>
        <fullName evidence="2">Myosin-17-like</fullName>
    </submittedName>
</protein>
<evidence type="ECO:0000256" key="1">
    <source>
        <dbReference type="SAM" id="MobiDB-lite"/>
    </source>
</evidence>
<evidence type="ECO:0000313" key="2">
    <source>
        <dbReference type="EMBL" id="KZV28022.1"/>
    </source>
</evidence>
<feature type="region of interest" description="Disordered" evidence="1">
    <location>
        <begin position="35"/>
        <end position="69"/>
    </location>
</feature>